<dbReference type="Pfam" id="PF10502">
    <property type="entry name" value="Peptidase_S26"/>
    <property type="match status" value="1"/>
</dbReference>
<comment type="catalytic activity">
    <reaction evidence="1 6">
        <text>Cleavage of hydrophobic, N-terminal signal or leader sequences from secreted and periplasmic proteins.</text>
        <dbReference type="EC" id="3.4.21.89"/>
    </reaction>
</comment>
<name>A0ABR8X580_9MICO</name>
<comment type="subcellular location">
    <subcellularLocation>
        <location evidence="2">Cell membrane</location>
        <topology evidence="2">Single-pass type II membrane protein</topology>
    </subcellularLocation>
    <subcellularLocation>
        <location evidence="6">Membrane</location>
        <topology evidence="6">Single-pass type II membrane protein</topology>
    </subcellularLocation>
</comment>
<dbReference type="GO" id="GO:0009003">
    <property type="term" value="F:signal peptidase activity"/>
    <property type="evidence" value="ECO:0007669"/>
    <property type="project" value="UniProtKB-EC"/>
</dbReference>
<gene>
    <name evidence="9" type="primary">lepB</name>
    <name evidence="9" type="ORF">H9622_12880</name>
</gene>
<evidence type="ECO:0000256" key="5">
    <source>
        <dbReference type="ARBA" id="ARBA00022801"/>
    </source>
</evidence>
<dbReference type="PROSITE" id="PS00761">
    <property type="entry name" value="SPASE_I_3"/>
    <property type="match status" value="1"/>
</dbReference>
<comment type="similarity">
    <text evidence="3 6">Belongs to the peptidase S26 family.</text>
</comment>
<evidence type="ECO:0000256" key="4">
    <source>
        <dbReference type="ARBA" id="ARBA00013208"/>
    </source>
</evidence>
<keyword evidence="6" id="KW-0645">Protease</keyword>
<evidence type="ECO:0000256" key="2">
    <source>
        <dbReference type="ARBA" id="ARBA00004401"/>
    </source>
</evidence>
<accession>A0ABR8X580</accession>
<feature type="region of interest" description="Disordered" evidence="7">
    <location>
        <begin position="1"/>
        <end position="21"/>
    </location>
</feature>
<keyword evidence="6" id="KW-0812">Transmembrane</keyword>
<evidence type="ECO:0000256" key="7">
    <source>
        <dbReference type="SAM" id="MobiDB-lite"/>
    </source>
</evidence>
<comment type="caution">
    <text evidence="9">The sequence shown here is derived from an EMBL/GenBank/DDBJ whole genome shotgun (WGS) entry which is preliminary data.</text>
</comment>
<protein>
    <recommendedName>
        <fullName evidence="4 6">Signal peptidase I</fullName>
        <ecNumber evidence="4 6">3.4.21.89</ecNumber>
    </recommendedName>
</protein>
<evidence type="ECO:0000259" key="8">
    <source>
        <dbReference type="Pfam" id="PF10502"/>
    </source>
</evidence>
<dbReference type="InterPro" id="IPR019758">
    <property type="entry name" value="Pept_S26A_signal_pept_1_CS"/>
</dbReference>
<evidence type="ECO:0000256" key="6">
    <source>
        <dbReference type="RuleBase" id="RU362042"/>
    </source>
</evidence>
<dbReference type="InterPro" id="IPR019533">
    <property type="entry name" value="Peptidase_S26"/>
</dbReference>
<dbReference type="PANTHER" id="PTHR43390">
    <property type="entry name" value="SIGNAL PEPTIDASE I"/>
    <property type="match status" value="1"/>
</dbReference>
<keyword evidence="5 6" id="KW-0378">Hydrolase</keyword>
<dbReference type="InterPro" id="IPR000223">
    <property type="entry name" value="Pept_S26A_signal_pept_1"/>
</dbReference>
<dbReference type="NCBIfam" id="TIGR02227">
    <property type="entry name" value="sigpep_I_bact"/>
    <property type="match status" value="1"/>
</dbReference>
<dbReference type="RefSeq" id="WP_191766813.1">
    <property type="nucleotide sequence ID" value="NZ_JACSPM010000004.1"/>
</dbReference>
<feature type="transmembrane region" description="Helical" evidence="6">
    <location>
        <begin position="37"/>
        <end position="60"/>
    </location>
</feature>
<dbReference type="EC" id="3.4.21.89" evidence="4 6"/>
<dbReference type="SUPFAM" id="SSF51306">
    <property type="entry name" value="LexA/Signal peptidase"/>
    <property type="match status" value="1"/>
</dbReference>
<keyword evidence="6" id="KW-1133">Transmembrane helix</keyword>
<proteinExistence type="inferred from homology"/>
<organism evidence="9 10">
    <name type="scientific">Microbacterium gallinarum</name>
    <dbReference type="NCBI Taxonomy" id="2762209"/>
    <lineage>
        <taxon>Bacteria</taxon>
        <taxon>Bacillati</taxon>
        <taxon>Actinomycetota</taxon>
        <taxon>Actinomycetes</taxon>
        <taxon>Micrococcales</taxon>
        <taxon>Microbacteriaceae</taxon>
        <taxon>Microbacterium</taxon>
    </lineage>
</organism>
<evidence type="ECO:0000313" key="10">
    <source>
        <dbReference type="Proteomes" id="UP000602532"/>
    </source>
</evidence>
<evidence type="ECO:0000313" key="9">
    <source>
        <dbReference type="EMBL" id="MBD8024479.1"/>
    </source>
</evidence>
<keyword evidence="6" id="KW-0472">Membrane</keyword>
<reference evidence="9 10" key="1">
    <citation type="submission" date="2020-08" db="EMBL/GenBank/DDBJ databases">
        <title>A Genomic Blueprint of the Chicken Gut Microbiome.</title>
        <authorList>
            <person name="Gilroy R."/>
            <person name="Ravi A."/>
            <person name="Getino M."/>
            <person name="Pursley I."/>
            <person name="Horton D.L."/>
            <person name="Alikhan N.-F."/>
            <person name="Baker D."/>
            <person name="Gharbi K."/>
            <person name="Hall N."/>
            <person name="Watson M."/>
            <person name="Adriaenssens E.M."/>
            <person name="Foster-Nyarko E."/>
            <person name="Jarju S."/>
            <person name="Secka A."/>
            <person name="Antonio M."/>
            <person name="Oren A."/>
            <person name="Chaudhuri R."/>
            <person name="La Ragione R.M."/>
            <person name="Hildebrand F."/>
            <person name="Pallen M.J."/>
        </authorList>
    </citation>
    <scope>NUCLEOTIDE SEQUENCE [LARGE SCALE GENOMIC DNA]</scope>
    <source>
        <strain evidence="9 10">Sa1CUA4</strain>
    </source>
</reference>
<sequence>MTTEKTAEAEPAPSSGSGGDAAIHPRRRGWLTFMRDVVVIILIAVLVSFLVKTFLVRSFYIPSGSMKETLHIDDRILVDEITPRFGGYARGDVVVFQDPGGWLPPSTDPARPPVVEALDWVLALVGLSAPDSDDHLVKRIIGMPGDHVVCCNALGQITVNGVPIDETDYIAVPTGESAASGDTFDITVPADSLWVLGDNRYQSKDSRYNQDQPGDGFVPIDNVVGRAFLVTWPLDRFGTLDFHHDDFAGVPAPSEEEPAP</sequence>
<feature type="domain" description="Peptidase S26" evidence="8">
    <location>
        <begin position="35"/>
        <end position="232"/>
    </location>
</feature>
<evidence type="ECO:0000256" key="1">
    <source>
        <dbReference type="ARBA" id="ARBA00000677"/>
    </source>
</evidence>
<keyword evidence="10" id="KW-1185">Reference proteome</keyword>
<dbReference type="Gene3D" id="2.10.109.10">
    <property type="entry name" value="Umud Fragment, subunit A"/>
    <property type="match status" value="1"/>
</dbReference>
<dbReference type="EMBL" id="JACSPM010000004">
    <property type="protein sequence ID" value="MBD8024479.1"/>
    <property type="molecule type" value="Genomic_DNA"/>
</dbReference>
<dbReference type="InterPro" id="IPR036286">
    <property type="entry name" value="LexA/Signal_pep-like_sf"/>
</dbReference>
<evidence type="ECO:0000256" key="3">
    <source>
        <dbReference type="ARBA" id="ARBA00009370"/>
    </source>
</evidence>
<dbReference type="Proteomes" id="UP000602532">
    <property type="component" value="Unassembled WGS sequence"/>
</dbReference>
<dbReference type="CDD" id="cd06530">
    <property type="entry name" value="S26_SPase_I"/>
    <property type="match status" value="1"/>
</dbReference>
<dbReference type="PANTHER" id="PTHR43390:SF1">
    <property type="entry name" value="CHLOROPLAST PROCESSING PEPTIDASE"/>
    <property type="match status" value="1"/>
</dbReference>
<dbReference type="PRINTS" id="PR00727">
    <property type="entry name" value="LEADERPTASE"/>
</dbReference>